<sequence length="42" mass="4740">MGCTVKRVALALTRVSHCGETLHALVSFDQLQAYHVEVYTYK</sequence>
<evidence type="ECO:0000313" key="2">
    <source>
        <dbReference type="Proteomes" id="UP000003231"/>
    </source>
</evidence>
<reference evidence="1 2" key="1">
    <citation type="submission" date="2012-05" db="EMBL/GenBank/DDBJ databases">
        <title>Genome sequence of Yersinia Pestis PY-08.</title>
        <authorList>
            <person name="Santana-Cruz I."/>
            <person name="Sengamalay N."/>
            <person name="McCracken C."/>
            <person name="Daugherty S.C."/>
            <person name="Maroo A."/>
            <person name="Vara P.G."/>
            <person name="Tallon L.J."/>
            <person name="Sadzewicz L."/>
            <person name="Vinetz J.M."/>
            <person name="Cespedes Zambrano M.J."/>
            <person name="Fraser-Liggett C.M."/>
            <person name="Tettelin H."/>
        </authorList>
    </citation>
    <scope>NUCLEOTIDE SEQUENCE [LARGE SCALE GENOMIC DNA]</scope>
    <source>
        <strain evidence="1 2">PY-08</strain>
    </source>
</reference>
<evidence type="ECO:0000313" key="1">
    <source>
        <dbReference type="EMBL" id="EIR19900.1"/>
    </source>
</evidence>
<gene>
    <name evidence="1" type="ORF">YPPY08_1931</name>
</gene>
<name>A0AB72ZNF9_YERPE</name>
<accession>A0AB72ZNF9</accession>
<organism evidence="1 2">
    <name type="scientific">Yersinia pestis PY-08</name>
    <dbReference type="NCBI Taxonomy" id="992134"/>
    <lineage>
        <taxon>Bacteria</taxon>
        <taxon>Pseudomonadati</taxon>
        <taxon>Pseudomonadota</taxon>
        <taxon>Gammaproteobacteria</taxon>
        <taxon>Enterobacterales</taxon>
        <taxon>Yersiniaceae</taxon>
        <taxon>Yersinia</taxon>
    </lineage>
</organism>
<dbReference type="AlphaFoldDB" id="A0AB72ZNF9"/>
<evidence type="ECO:0008006" key="3">
    <source>
        <dbReference type="Google" id="ProtNLM"/>
    </source>
</evidence>
<dbReference type="EMBL" id="AKRT01000257">
    <property type="protein sequence ID" value="EIR19900.1"/>
    <property type="molecule type" value="Genomic_DNA"/>
</dbReference>
<dbReference type="Proteomes" id="UP000003231">
    <property type="component" value="Unassembled WGS sequence"/>
</dbReference>
<comment type="caution">
    <text evidence="1">The sequence shown here is derived from an EMBL/GenBank/DDBJ whole genome shotgun (WGS) entry which is preliminary data.</text>
</comment>
<proteinExistence type="predicted"/>
<protein>
    <recommendedName>
        <fullName evidence="3">Transposase</fullName>
    </recommendedName>
</protein>